<organism evidence="2 3">
    <name type="scientific">Sphingobacterium siyangense</name>
    <dbReference type="NCBI Taxonomy" id="459529"/>
    <lineage>
        <taxon>Bacteria</taxon>
        <taxon>Pseudomonadati</taxon>
        <taxon>Bacteroidota</taxon>
        <taxon>Sphingobacteriia</taxon>
        <taxon>Sphingobacteriales</taxon>
        <taxon>Sphingobacteriaceae</taxon>
        <taxon>Sphingobacterium</taxon>
    </lineage>
</organism>
<dbReference type="OrthoDB" id="9112061at2"/>
<protein>
    <submittedName>
        <fullName evidence="2">Pimeloyl-ACP methyl ester carboxylesterase</fullName>
    </submittedName>
</protein>
<dbReference type="InterPro" id="IPR000073">
    <property type="entry name" value="AB_hydrolase_1"/>
</dbReference>
<proteinExistence type="predicted"/>
<dbReference type="RefSeq" id="WP_145331380.1">
    <property type="nucleotide sequence ID" value="NZ_VLKR01000059.1"/>
</dbReference>
<dbReference type="Pfam" id="PF12697">
    <property type="entry name" value="Abhydrolase_6"/>
    <property type="match status" value="1"/>
</dbReference>
<feature type="domain" description="AB hydrolase-1" evidence="1">
    <location>
        <begin position="7"/>
        <end position="232"/>
    </location>
</feature>
<dbReference type="Gene3D" id="3.40.50.1820">
    <property type="entry name" value="alpha/beta hydrolase"/>
    <property type="match status" value="1"/>
</dbReference>
<name>A0A562M0D1_9SPHI</name>
<evidence type="ECO:0000313" key="2">
    <source>
        <dbReference type="EMBL" id="TWI13071.1"/>
    </source>
</evidence>
<accession>A0A562M0D1</accession>
<evidence type="ECO:0000313" key="3">
    <source>
        <dbReference type="Proteomes" id="UP000315908"/>
    </source>
</evidence>
<dbReference type="Proteomes" id="UP000315908">
    <property type="component" value="Unassembled WGS sequence"/>
</dbReference>
<dbReference type="EMBL" id="VLKR01000059">
    <property type="protein sequence ID" value="TWI13071.1"/>
    <property type="molecule type" value="Genomic_DNA"/>
</dbReference>
<gene>
    <name evidence="2" type="ORF">IQ31_05509</name>
</gene>
<dbReference type="InterPro" id="IPR029058">
    <property type="entry name" value="AB_hydrolase_fold"/>
</dbReference>
<dbReference type="SUPFAM" id="SSF53474">
    <property type="entry name" value="alpha/beta-Hydrolases"/>
    <property type="match status" value="1"/>
</dbReference>
<dbReference type="PANTHER" id="PTHR37017:SF11">
    <property type="entry name" value="ESTERASE_LIPASE_THIOESTERASE DOMAIN-CONTAINING PROTEIN"/>
    <property type="match status" value="1"/>
</dbReference>
<dbReference type="AlphaFoldDB" id="A0A562M0D1"/>
<dbReference type="InterPro" id="IPR052897">
    <property type="entry name" value="Sec-Metab_Biosynth_Hydrolase"/>
</dbReference>
<sequence>MDNKKTFVLVHGAWVGGWCWDPIVNILTSLGHTVYAPTMPGLGDEDPNEKKAITLSDHVNSIVKLIKNQNLSDIILVAHSYGGAVITGVADRMKDYISKLVYIDAFILQNGQSVLSLNKDEDQVAIVKQAKENNGTVPPVFGPQDLGAIGPEVGQALMTKMRFQPLNTFVQQLGLANEVGNNLPLTYIAFDQPELVQIKPFVEYVRNKAEWKFYSIKAGHMGIMTHPSFVADLLLAE</sequence>
<evidence type="ECO:0000259" key="1">
    <source>
        <dbReference type="Pfam" id="PF12697"/>
    </source>
</evidence>
<reference evidence="2 3" key="1">
    <citation type="journal article" date="2015" name="Stand. Genomic Sci.">
        <title>Genomic Encyclopedia of Bacterial and Archaeal Type Strains, Phase III: the genomes of soil and plant-associated and newly described type strains.</title>
        <authorList>
            <person name="Whitman W.B."/>
            <person name="Woyke T."/>
            <person name="Klenk H.P."/>
            <person name="Zhou Y."/>
            <person name="Lilburn T.G."/>
            <person name="Beck B.J."/>
            <person name="De Vos P."/>
            <person name="Vandamme P."/>
            <person name="Eisen J.A."/>
            <person name="Garrity G."/>
            <person name="Hugenholtz P."/>
            <person name="Kyrpides N.C."/>
        </authorList>
    </citation>
    <scope>NUCLEOTIDE SEQUENCE [LARGE SCALE GENOMIC DNA]</scope>
    <source>
        <strain evidence="2 3">CGMCC 1.6855</strain>
    </source>
</reference>
<comment type="caution">
    <text evidence="2">The sequence shown here is derived from an EMBL/GenBank/DDBJ whole genome shotgun (WGS) entry which is preliminary data.</text>
</comment>
<dbReference type="PANTHER" id="PTHR37017">
    <property type="entry name" value="AB HYDROLASE-1 DOMAIN-CONTAINING PROTEIN-RELATED"/>
    <property type="match status" value="1"/>
</dbReference>